<proteinExistence type="predicted"/>
<reference evidence="2 3" key="1">
    <citation type="submission" date="2015-03" db="EMBL/GenBank/DDBJ databases">
        <authorList>
            <consortium name="Pathogen Informatics"/>
        </authorList>
    </citation>
    <scope>NUCLEOTIDE SEQUENCE [LARGE SCALE GENOMIC DNA]</scope>
    <source>
        <strain evidence="2 3">Bir 172</strain>
    </source>
</reference>
<evidence type="ECO:0000313" key="3">
    <source>
        <dbReference type="Proteomes" id="UP000048948"/>
    </source>
</evidence>
<dbReference type="AlphaFoldDB" id="A0A655AR89"/>
<dbReference type="Proteomes" id="UP000048948">
    <property type="component" value="Unassembled WGS sequence"/>
</dbReference>
<dbReference type="EMBL" id="CNGE01001038">
    <property type="protein sequence ID" value="CKT64608.1"/>
    <property type="molecule type" value="Genomic_DNA"/>
</dbReference>
<feature type="region of interest" description="Disordered" evidence="1">
    <location>
        <begin position="77"/>
        <end position="107"/>
    </location>
</feature>
<accession>A0A655AR89</accession>
<feature type="compositionally biased region" description="Low complexity" evidence="1">
    <location>
        <begin position="82"/>
        <end position="96"/>
    </location>
</feature>
<sequence>MIALIPVIWTRKPSAMTNSVARRYGRRTISPIPPPRSSTAAAISASSASMSASGWIRRSALRASAIRPLSRYQRAVSGMRHNNGNSSVAGAAASPNIARQPCDPANR</sequence>
<evidence type="ECO:0000256" key="1">
    <source>
        <dbReference type="SAM" id="MobiDB-lite"/>
    </source>
</evidence>
<evidence type="ECO:0000313" key="2">
    <source>
        <dbReference type="EMBL" id="CKT64608.1"/>
    </source>
</evidence>
<protein>
    <submittedName>
        <fullName evidence="2">Uncharacterized protein</fullName>
    </submittedName>
</protein>
<gene>
    <name evidence="2" type="ORF">ERS027646_03934</name>
</gene>
<name>A0A655AR89_MYCTX</name>
<organism evidence="2 3">
    <name type="scientific">Mycobacterium tuberculosis</name>
    <dbReference type="NCBI Taxonomy" id="1773"/>
    <lineage>
        <taxon>Bacteria</taxon>
        <taxon>Bacillati</taxon>
        <taxon>Actinomycetota</taxon>
        <taxon>Actinomycetes</taxon>
        <taxon>Mycobacteriales</taxon>
        <taxon>Mycobacteriaceae</taxon>
        <taxon>Mycobacterium</taxon>
        <taxon>Mycobacterium tuberculosis complex</taxon>
    </lineage>
</organism>